<evidence type="ECO:0000313" key="2">
    <source>
        <dbReference type="Proteomes" id="UP000248014"/>
    </source>
</evidence>
<reference evidence="1 2" key="1">
    <citation type="submission" date="2018-05" db="EMBL/GenBank/DDBJ databases">
        <title>Genomic Encyclopedia of Type Strains, Phase IV (KMG-IV): sequencing the most valuable type-strain genomes for metagenomic binning, comparative biology and taxonomic classification.</title>
        <authorList>
            <person name="Goeker M."/>
        </authorList>
    </citation>
    <scope>NUCLEOTIDE SEQUENCE [LARGE SCALE GENOMIC DNA]</scope>
    <source>
        <strain evidence="1 2">DSM 3183</strain>
    </source>
</reference>
<dbReference type="InterPro" id="IPR021955">
    <property type="entry name" value="DUF3572"/>
</dbReference>
<sequence>MGDTIRSNGGESGDAATLALLALGWLLSDADRASRLLALTGMTADGLRKGADNPRMLAEIIRYLEGCERDLVAAAESVGTTPASLVNARIELERQS</sequence>
<evidence type="ECO:0000313" key="1">
    <source>
        <dbReference type="EMBL" id="PXW79077.1"/>
    </source>
</evidence>
<organism evidence="1 2">
    <name type="scientific">Blastomonas natatoria</name>
    <dbReference type="NCBI Taxonomy" id="34015"/>
    <lineage>
        <taxon>Bacteria</taxon>
        <taxon>Pseudomonadati</taxon>
        <taxon>Pseudomonadota</taxon>
        <taxon>Alphaproteobacteria</taxon>
        <taxon>Sphingomonadales</taxon>
        <taxon>Sphingomonadaceae</taxon>
        <taxon>Blastomonas</taxon>
    </lineage>
</organism>
<proteinExistence type="predicted"/>
<comment type="caution">
    <text evidence="1">The sequence shown here is derived from an EMBL/GenBank/DDBJ whole genome shotgun (WGS) entry which is preliminary data.</text>
</comment>
<dbReference type="Proteomes" id="UP000248014">
    <property type="component" value="Unassembled WGS sequence"/>
</dbReference>
<name>A0A2V3VBK0_9SPHN</name>
<protein>
    <submittedName>
        <fullName evidence="1">Uncharacterized protein DUF3572</fullName>
    </submittedName>
</protein>
<dbReference type="Pfam" id="PF12096">
    <property type="entry name" value="DUF3572"/>
    <property type="match status" value="1"/>
</dbReference>
<dbReference type="EMBL" id="QJJM01000001">
    <property type="protein sequence ID" value="PXW79077.1"/>
    <property type="molecule type" value="Genomic_DNA"/>
</dbReference>
<dbReference type="AlphaFoldDB" id="A0A2V3VBK0"/>
<dbReference type="RefSeq" id="WP_244181462.1">
    <property type="nucleotide sequence ID" value="NZ_QJJM01000001.1"/>
</dbReference>
<accession>A0A2V3VBK0</accession>
<gene>
    <name evidence="1" type="ORF">C7451_101139</name>
</gene>
<keyword evidence="2" id="KW-1185">Reference proteome</keyword>